<comment type="caution">
    <text evidence="1">The sequence shown here is derived from an EMBL/GenBank/DDBJ whole genome shotgun (WGS) entry which is preliminary data.</text>
</comment>
<evidence type="ECO:0000313" key="2">
    <source>
        <dbReference type="Proteomes" id="UP000789901"/>
    </source>
</evidence>
<gene>
    <name evidence="1" type="ORF">GMARGA_LOCUS35820</name>
</gene>
<reference evidence="1 2" key="1">
    <citation type="submission" date="2021-06" db="EMBL/GenBank/DDBJ databases">
        <authorList>
            <person name="Kallberg Y."/>
            <person name="Tangrot J."/>
            <person name="Rosling A."/>
        </authorList>
    </citation>
    <scope>NUCLEOTIDE SEQUENCE [LARGE SCALE GENOMIC DNA]</scope>
    <source>
        <strain evidence="1 2">120-4 pot B 10/14</strain>
    </source>
</reference>
<dbReference type="Proteomes" id="UP000789901">
    <property type="component" value="Unassembled WGS sequence"/>
</dbReference>
<evidence type="ECO:0000313" key="1">
    <source>
        <dbReference type="EMBL" id="CAG8842132.1"/>
    </source>
</evidence>
<protein>
    <submittedName>
        <fullName evidence="1">1016_t:CDS:1</fullName>
    </submittedName>
</protein>
<keyword evidence="2" id="KW-1185">Reference proteome</keyword>
<sequence length="63" mass="7518">KFEANTTFYNWNCADHTFNGLYNNQVEFDFSSGINQTGTKQNEIEILESDHWYKLQVDLIFYD</sequence>
<proteinExistence type="predicted"/>
<organism evidence="1 2">
    <name type="scientific">Gigaspora margarita</name>
    <dbReference type="NCBI Taxonomy" id="4874"/>
    <lineage>
        <taxon>Eukaryota</taxon>
        <taxon>Fungi</taxon>
        <taxon>Fungi incertae sedis</taxon>
        <taxon>Mucoromycota</taxon>
        <taxon>Glomeromycotina</taxon>
        <taxon>Glomeromycetes</taxon>
        <taxon>Diversisporales</taxon>
        <taxon>Gigasporaceae</taxon>
        <taxon>Gigaspora</taxon>
    </lineage>
</organism>
<feature type="non-terminal residue" evidence="1">
    <location>
        <position position="1"/>
    </location>
</feature>
<dbReference type="EMBL" id="CAJVQB010068060">
    <property type="protein sequence ID" value="CAG8842132.1"/>
    <property type="molecule type" value="Genomic_DNA"/>
</dbReference>
<accession>A0ABN7WXN1</accession>
<name>A0ABN7WXN1_GIGMA</name>